<evidence type="ECO:0000256" key="2">
    <source>
        <dbReference type="SAM" id="SignalP"/>
    </source>
</evidence>
<comment type="caution">
    <text evidence="3">The sequence shown here is derived from an EMBL/GenBank/DDBJ whole genome shotgun (WGS) entry which is preliminary data.</text>
</comment>
<gene>
    <name evidence="3" type="ORF">ACFFVD_03785</name>
</gene>
<keyword evidence="4" id="KW-1185">Reference proteome</keyword>
<evidence type="ECO:0000313" key="3">
    <source>
        <dbReference type="EMBL" id="MFB9258912.1"/>
    </source>
</evidence>
<sequence>MISDIAARSAHRRSVTSILGITGLAVAASLAAPATAGAQTMPETGSVSGSAETMPKLTPADDRLVATGGSPTGTCFGAVSATIDGEGSPHASQVGWAAGVVGVGNCDLTATLTWKNLDTGETGEKVMEVPSPAFLPMGNLAHPKDTIIPTGEGQVEYTLTTNGGASAGPITVETPEYTEDQ</sequence>
<evidence type="ECO:0000313" key="4">
    <source>
        <dbReference type="Proteomes" id="UP001589700"/>
    </source>
</evidence>
<feature type="chain" id="PRO_5047341160" evidence="2">
    <location>
        <begin position="39"/>
        <end position="181"/>
    </location>
</feature>
<organism evidence="3 4">
    <name type="scientific">Dietzia aerolata</name>
    <dbReference type="NCBI Taxonomy" id="595984"/>
    <lineage>
        <taxon>Bacteria</taxon>
        <taxon>Bacillati</taxon>
        <taxon>Actinomycetota</taxon>
        <taxon>Actinomycetes</taxon>
        <taxon>Mycobacteriales</taxon>
        <taxon>Dietziaceae</taxon>
        <taxon>Dietzia</taxon>
    </lineage>
</organism>
<protein>
    <submittedName>
        <fullName evidence="3">Uncharacterized protein</fullName>
    </submittedName>
</protein>
<feature type="compositionally biased region" description="Polar residues" evidence="1">
    <location>
        <begin position="41"/>
        <end position="51"/>
    </location>
</feature>
<feature type="region of interest" description="Disordered" evidence="1">
    <location>
        <begin position="37"/>
        <end position="56"/>
    </location>
</feature>
<evidence type="ECO:0000256" key="1">
    <source>
        <dbReference type="SAM" id="MobiDB-lite"/>
    </source>
</evidence>
<dbReference type="Proteomes" id="UP001589700">
    <property type="component" value="Unassembled WGS sequence"/>
</dbReference>
<feature type="region of interest" description="Disordered" evidence="1">
    <location>
        <begin position="162"/>
        <end position="181"/>
    </location>
</feature>
<name>A0ABV5JMF1_9ACTN</name>
<proteinExistence type="predicted"/>
<reference evidence="3 4" key="1">
    <citation type="submission" date="2024-09" db="EMBL/GenBank/DDBJ databases">
        <authorList>
            <person name="Sun Q."/>
            <person name="Mori K."/>
        </authorList>
    </citation>
    <scope>NUCLEOTIDE SEQUENCE [LARGE SCALE GENOMIC DNA]</scope>
    <source>
        <strain evidence="3 4">CCM 7659</strain>
    </source>
</reference>
<dbReference type="RefSeq" id="WP_241730058.1">
    <property type="nucleotide sequence ID" value="NZ_JAALDM010000144.1"/>
</dbReference>
<keyword evidence="2" id="KW-0732">Signal</keyword>
<dbReference type="EMBL" id="JBHMDY010000002">
    <property type="protein sequence ID" value="MFB9258912.1"/>
    <property type="molecule type" value="Genomic_DNA"/>
</dbReference>
<feature type="signal peptide" evidence="2">
    <location>
        <begin position="1"/>
        <end position="38"/>
    </location>
</feature>
<accession>A0ABV5JMF1</accession>